<evidence type="ECO:0000313" key="2">
    <source>
        <dbReference type="Proteomes" id="UP000028524"/>
    </source>
</evidence>
<accession>A0A084R182</accession>
<dbReference type="Proteomes" id="UP000028524">
    <property type="component" value="Unassembled WGS sequence"/>
</dbReference>
<dbReference type="InParanoid" id="A0A084R182"/>
<name>A0A084R182_STAC4</name>
<protein>
    <submittedName>
        <fullName evidence="1">Uncharacterized protein</fullName>
    </submittedName>
</protein>
<dbReference type="HOGENOM" id="CLU_1769318_0_0_1"/>
<dbReference type="AlphaFoldDB" id="A0A084R182"/>
<proteinExistence type="predicted"/>
<dbReference type="EMBL" id="KL659316">
    <property type="protein sequence ID" value="KFA69967.1"/>
    <property type="molecule type" value="Genomic_DNA"/>
</dbReference>
<organism evidence="1 2">
    <name type="scientific">Stachybotrys chlorohalonatus (strain IBT 40285)</name>
    <dbReference type="NCBI Taxonomy" id="1283841"/>
    <lineage>
        <taxon>Eukaryota</taxon>
        <taxon>Fungi</taxon>
        <taxon>Dikarya</taxon>
        <taxon>Ascomycota</taxon>
        <taxon>Pezizomycotina</taxon>
        <taxon>Sordariomycetes</taxon>
        <taxon>Hypocreomycetidae</taxon>
        <taxon>Hypocreales</taxon>
        <taxon>Stachybotryaceae</taxon>
        <taxon>Stachybotrys</taxon>
    </lineage>
</organism>
<reference evidence="1 2" key="1">
    <citation type="journal article" date="2014" name="BMC Genomics">
        <title>Comparative genome sequencing reveals chemotype-specific gene clusters in the toxigenic black mold Stachybotrys.</title>
        <authorList>
            <person name="Semeiks J."/>
            <person name="Borek D."/>
            <person name="Otwinowski Z."/>
            <person name="Grishin N.V."/>
        </authorList>
    </citation>
    <scope>NUCLEOTIDE SEQUENCE [LARGE SCALE GENOMIC DNA]</scope>
    <source>
        <strain evidence="1 2">IBT 40285</strain>
    </source>
</reference>
<keyword evidence="2" id="KW-1185">Reference proteome</keyword>
<evidence type="ECO:0000313" key="1">
    <source>
        <dbReference type="EMBL" id="KFA69967.1"/>
    </source>
</evidence>
<sequence length="147" mass="15856">MRLSRPGPREQLCLPNLLIGTRDKLAMAWGRSDVFCCCIDDDNSTCFDDQDTVVTYSISTLVLFTSTRTLAVSASAVTETVHLTHRVSDGCPRTTRRGSLTSPGSGFMLWRTRVWAFRAGSGATHGQVHWMGAAARACVTAGKASAS</sequence>
<gene>
    <name evidence="1" type="ORF">S40285_10152</name>
</gene>